<evidence type="ECO:0000256" key="1">
    <source>
        <dbReference type="SAM" id="MobiDB-lite"/>
    </source>
</evidence>
<comment type="caution">
    <text evidence="4">The sequence shown here is derived from an EMBL/GenBank/DDBJ whole genome shotgun (WGS) entry which is preliminary data.</text>
</comment>
<feature type="region of interest" description="Disordered" evidence="1">
    <location>
        <begin position="109"/>
        <end position="194"/>
    </location>
</feature>
<feature type="compositionally biased region" description="Polar residues" evidence="1">
    <location>
        <begin position="184"/>
        <end position="194"/>
    </location>
</feature>
<evidence type="ECO:0000313" key="4">
    <source>
        <dbReference type="EMBL" id="KAK1311754.1"/>
    </source>
</evidence>
<accession>A0AAV9EFM3</accession>
<dbReference type="AlphaFoldDB" id="A0AAV9EFM3"/>
<dbReference type="Pfam" id="PF11331">
    <property type="entry name" value="Zn_ribbon_12"/>
    <property type="match status" value="1"/>
</dbReference>
<organism evidence="4 5">
    <name type="scientific">Acorus calamus</name>
    <name type="common">Sweet flag</name>
    <dbReference type="NCBI Taxonomy" id="4465"/>
    <lineage>
        <taxon>Eukaryota</taxon>
        <taxon>Viridiplantae</taxon>
        <taxon>Streptophyta</taxon>
        <taxon>Embryophyta</taxon>
        <taxon>Tracheophyta</taxon>
        <taxon>Spermatophyta</taxon>
        <taxon>Magnoliopsida</taxon>
        <taxon>Liliopsida</taxon>
        <taxon>Acoraceae</taxon>
        <taxon>Acorus</taxon>
    </lineage>
</organism>
<gene>
    <name evidence="4" type="ORF">QJS10_CPA07g01325</name>
</gene>
<feature type="domain" description="Enhanced disease resistance 4-like N-terminal" evidence="3">
    <location>
        <begin position="8"/>
        <end position="41"/>
    </location>
</feature>
<dbReference type="InterPro" id="IPR055126">
    <property type="entry name" value="EDR4-like_N"/>
</dbReference>
<dbReference type="Proteomes" id="UP001180020">
    <property type="component" value="Unassembled WGS sequence"/>
</dbReference>
<dbReference type="PANTHER" id="PTHR31105:SF38">
    <property type="entry name" value="PROTEIN ENHANCED DISEASE RESISTANCE 4"/>
    <property type="match status" value="1"/>
</dbReference>
<dbReference type="InterPro" id="IPR040244">
    <property type="entry name" value="EDR4-like"/>
</dbReference>
<feature type="domain" description="Probable zinc-ribbon" evidence="2">
    <location>
        <begin position="295"/>
        <end position="339"/>
    </location>
</feature>
<name>A0AAV9EFM3_ACOCL</name>
<evidence type="ECO:0008006" key="6">
    <source>
        <dbReference type="Google" id="ProtNLM"/>
    </source>
</evidence>
<feature type="compositionally biased region" description="Polar residues" evidence="1">
    <location>
        <begin position="60"/>
        <end position="77"/>
    </location>
</feature>
<reference evidence="4" key="1">
    <citation type="journal article" date="2023" name="Nat. Commun.">
        <title>Diploid and tetraploid genomes of Acorus and the evolution of monocots.</title>
        <authorList>
            <person name="Ma L."/>
            <person name="Liu K.W."/>
            <person name="Li Z."/>
            <person name="Hsiao Y.Y."/>
            <person name="Qi Y."/>
            <person name="Fu T."/>
            <person name="Tang G.D."/>
            <person name="Zhang D."/>
            <person name="Sun W.H."/>
            <person name="Liu D.K."/>
            <person name="Li Y."/>
            <person name="Chen G.Z."/>
            <person name="Liu X.D."/>
            <person name="Liao X.Y."/>
            <person name="Jiang Y.T."/>
            <person name="Yu X."/>
            <person name="Hao Y."/>
            <person name="Huang J."/>
            <person name="Zhao X.W."/>
            <person name="Ke S."/>
            <person name="Chen Y.Y."/>
            <person name="Wu W.L."/>
            <person name="Hsu J.L."/>
            <person name="Lin Y.F."/>
            <person name="Huang M.D."/>
            <person name="Li C.Y."/>
            <person name="Huang L."/>
            <person name="Wang Z.W."/>
            <person name="Zhao X."/>
            <person name="Zhong W.Y."/>
            <person name="Peng D.H."/>
            <person name="Ahmad S."/>
            <person name="Lan S."/>
            <person name="Zhang J.S."/>
            <person name="Tsai W.C."/>
            <person name="Van de Peer Y."/>
            <person name="Liu Z.J."/>
        </authorList>
    </citation>
    <scope>NUCLEOTIDE SEQUENCE</scope>
    <source>
        <strain evidence="4">CP</strain>
    </source>
</reference>
<evidence type="ECO:0000313" key="5">
    <source>
        <dbReference type="Proteomes" id="UP001180020"/>
    </source>
</evidence>
<proteinExistence type="predicted"/>
<sequence>MVATGVPKVRLVKCPKCKEILPEQSDVPVYQCAGCNTVLRAKNRGIYSDNAPSTIEIQSFQSNESEPGCSSTTSNCDSPPHESMESLHRNKGGIVEQLTSIALNERIEDRKEETAEDHSKSSIESSHAYNGSISSGGDRAPPNKYLHLSKRTFRSSESLNRGLTKNDALGSSSINIRDQERSKSTSNSMKNRSAYNYKYVRGNDSKPKDHTEILKKVDELRDQLFRTYGTYSNSQRPRSRGASPQMRFTGQTHACTHCGACAGHLCFHIDSRIHDDGSVQRRPPTVGRHVRPISGGAPFVVCYECDASLQLPMDFLLSRTRRFHRLRCGVCHNVLAFELIHGAGLVPFSGSVVPHFTSEGEDRSSAAGADCYAEGGPVSYSEEYGMSFGKSFSTEESDGRPKAGPPLHLLMGYSTPSQVLRGGCGLGSGTEDEYVTHSCKEEEEEEEQLYRRRKDKKGLAIGGIVKREDWRQ</sequence>
<dbReference type="EMBL" id="JAUJYO010000007">
    <property type="protein sequence ID" value="KAK1311754.1"/>
    <property type="molecule type" value="Genomic_DNA"/>
</dbReference>
<feature type="compositionally biased region" description="Basic and acidic residues" evidence="1">
    <location>
        <begin position="109"/>
        <end position="121"/>
    </location>
</feature>
<evidence type="ECO:0000259" key="3">
    <source>
        <dbReference type="Pfam" id="PF22910"/>
    </source>
</evidence>
<dbReference type="Pfam" id="PF22910">
    <property type="entry name" value="EDR4-like_1st"/>
    <property type="match status" value="1"/>
</dbReference>
<reference evidence="4" key="2">
    <citation type="submission" date="2023-06" db="EMBL/GenBank/DDBJ databases">
        <authorList>
            <person name="Ma L."/>
            <person name="Liu K.-W."/>
            <person name="Li Z."/>
            <person name="Hsiao Y.-Y."/>
            <person name="Qi Y."/>
            <person name="Fu T."/>
            <person name="Tang G."/>
            <person name="Zhang D."/>
            <person name="Sun W.-H."/>
            <person name="Liu D.-K."/>
            <person name="Li Y."/>
            <person name="Chen G.-Z."/>
            <person name="Liu X.-D."/>
            <person name="Liao X.-Y."/>
            <person name="Jiang Y.-T."/>
            <person name="Yu X."/>
            <person name="Hao Y."/>
            <person name="Huang J."/>
            <person name="Zhao X.-W."/>
            <person name="Ke S."/>
            <person name="Chen Y.-Y."/>
            <person name="Wu W.-L."/>
            <person name="Hsu J.-L."/>
            <person name="Lin Y.-F."/>
            <person name="Huang M.-D."/>
            <person name="Li C.-Y."/>
            <person name="Huang L."/>
            <person name="Wang Z.-W."/>
            <person name="Zhao X."/>
            <person name="Zhong W.-Y."/>
            <person name="Peng D.-H."/>
            <person name="Ahmad S."/>
            <person name="Lan S."/>
            <person name="Zhang J.-S."/>
            <person name="Tsai W.-C."/>
            <person name="Van De Peer Y."/>
            <person name="Liu Z.-J."/>
        </authorList>
    </citation>
    <scope>NUCLEOTIDE SEQUENCE</scope>
    <source>
        <strain evidence="4">CP</strain>
        <tissue evidence="4">Leaves</tissue>
    </source>
</reference>
<dbReference type="PANTHER" id="PTHR31105">
    <property type="entry name" value="EXTRA-LARGE G-PROTEIN-LIKE"/>
    <property type="match status" value="1"/>
</dbReference>
<dbReference type="GO" id="GO:1900150">
    <property type="term" value="P:regulation of defense response to fungus"/>
    <property type="evidence" value="ECO:0007669"/>
    <property type="project" value="InterPro"/>
</dbReference>
<feature type="region of interest" description="Disordered" evidence="1">
    <location>
        <begin position="60"/>
        <end position="95"/>
    </location>
</feature>
<protein>
    <recommendedName>
        <fullName evidence="6">Zinc-ribbon domain-containing protein</fullName>
    </recommendedName>
</protein>
<dbReference type="InterPro" id="IPR021480">
    <property type="entry name" value="Zinc_ribbon_12"/>
</dbReference>
<feature type="compositionally biased region" description="Basic and acidic residues" evidence="1">
    <location>
        <begin position="79"/>
        <end position="88"/>
    </location>
</feature>
<evidence type="ECO:0000259" key="2">
    <source>
        <dbReference type="Pfam" id="PF11331"/>
    </source>
</evidence>
<feature type="compositionally biased region" description="Polar residues" evidence="1">
    <location>
        <begin position="122"/>
        <end position="135"/>
    </location>
</feature>
<feature type="compositionally biased region" description="Polar residues" evidence="1">
    <location>
        <begin position="155"/>
        <end position="176"/>
    </location>
</feature>
<keyword evidence="5" id="KW-1185">Reference proteome</keyword>